<reference evidence="1 2" key="1">
    <citation type="submission" date="2022-12" db="EMBL/GenBank/DDBJ databases">
        <title>Sphingomonas abieness sp. nov., an endophytic bacterium isolated from Abies koreana.</title>
        <authorList>
            <person name="Jiang L."/>
            <person name="Lee J."/>
        </authorList>
    </citation>
    <scope>NUCLEOTIDE SEQUENCE [LARGE SCALE GENOMIC DNA]</scope>
    <source>
        <strain evidence="2">PAMB 00755</strain>
    </source>
</reference>
<evidence type="ECO:0008006" key="3">
    <source>
        <dbReference type="Google" id="ProtNLM"/>
    </source>
</evidence>
<keyword evidence="2" id="KW-1185">Reference proteome</keyword>
<name>A0ABY7NQP5_9SPHN</name>
<proteinExistence type="predicted"/>
<accession>A0ABY7NQP5</accession>
<protein>
    <recommendedName>
        <fullName evidence="3">HK97 gp10 family phage protein</fullName>
    </recommendedName>
</protein>
<organism evidence="1 2">
    <name type="scientific">Sphingomonas abietis</name>
    <dbReference type="NCBI Taxonomy" id="3012344"/>
    <lineage>
        <taxon>Bacteria</taxon>
        <taxon>Pseudomonadati</taxon>
        <taxon>Pseudomonadota</taxon>
        <taxon>Alphaproteobacteria</taxon>
        <taxon>Sphingomonadales</taxon>
        <taxon>Sphingomonadaceae</taxon>
        <taxon>Sphingomonas</taxon>
    </lineage>
</organism>
<gene>
    <name evidence="1" type="ORF">PBT88_06900</name>
</gene>
<dbReference type="EMBL" id="CP115174">
    <property type="protein sequence ID" value="WBO23843.1"/>
    <property type="molecule type" value="Genomic_DNA"/>
</dbReference>
<evidence type="ECO:0000313" key="1">
    <source>
        <dbReference type="EMBL" id="WBO23843.1"/>
    </source>
</evidence>
<dbReference type="RefSeq" id="WP_270078473.1">
    <property type="nucleotide sequence ID" value="NZ_CP115174.1"/>
</dbReference>
<sequence length="133" mass="13171">MSDSDFDRLAGALEKIAAAIEANPAPIIGQKICVTNVAGGGPVIGMKVSVTNAGGGSGPVYGNYVSVTNAGGRSDDEMQMIKELRNAASAVRGGGAPKSWVTGLLSRAGGFVGKALSAATVAGAEELAKHALT</sequence>
<dbReference type="Proteomes" id="UP001210865">
    <property type="component" value="Chromosome"/>
</dbReference>
<evidence type="ECO:0000313" key="2">
    <source>
        <dbReference type="Proteomes" id="UP001210865"/>
    </source>
</evidence>